<feature type="compositionally biased region" description="Polar residues" evidence="1">
    <location>
        <begin position="7"/>
        <end position="29"/>
    </location>
</feature>
<evidence type="ECO:0000313" key="3">
    <source>
        <dbReference type="Proteomes" id="UP000006671"/>
    </source>
</evidence>
<protein>
    <submittedName>
        <fullName evidence="2">Nucleoporin nup98</fullName>
    </submittedName>
</protein>
<gene>
    <name evidence="2" type="ORF">NAEGRDRAFT_72916</name>
</gene>
<keyword evidence="3" id="KW-1185">Reference proteome</keyword>
<evidence type="ECO:0000313" key="2">
    <source>
        <dbReference type="EMBL" id="EFC39187.1"/>
    </source>
</evidence>
<dbReference type="EMBL" id="GG738901">
    <property type="protein sequence ID" value="EFC39187.1"/>
    <property type="molecule type" value="Genomic_DNA"/>
</dbReference>
<dbReference type="RefSeq" id="XP_002671931.1">
    <property type="nucleotide sequence ID" value="XM_002671885.1"/>
</dbReference>
<dbReference type="KEGG" id="ngr:NAEGRDRAFT_72916"/>
<dbReference type="InParanoid" id="D2VV75"/>
<reference evidence="2 3" key="1">
    <citation type="journal article" date="2010" name="Cell">
        <title>The genome of Naegleria gruberi illuminates early eukaryotic versatility.</title>
        <authorList>
            <person name="Fritz-Laylin L.K."/>
            <person name="Prochnik S.E."/>
            <person name="Ginger M.L."/>
            <person name="Dacks J.B."/>
            <person name="Carpenter M.L."/>
            <person name="Field M.C."/>
            <person name="Kuo A."/>
            <person name="Paredez A."/>
            <person name="Chapman J."/>
            <person name="Pham J."/>
            <person name="Shu S."/>
            <person name="Neupane R."/>
            <person name="Cipriano M."/>
            <person name="Mancuso J."/>
            <person name="Tu H."/>
            <person name="Salamov A."/>
            <person name="Lindquist E."/>
            <person name="Shapiro H."/>
            <person name="Lucas S."/>
            <person name="Grigoriev I.V."/>
            <person name="Cande W.Z."/>
            <person name="Fulton C."/>
            <person name="Rokhsar D.S."/>
            <person name="Dawson S.C."/>
        </authorList>
    </citation>
    <scope>NUCLEOTIDE SEQUENCE [LARGE SCALE GENOMIC DNA]</scope>
    <source>
        <strain evidence="2 3">NEG-M</strain>
    </source>
</reference>
<dbReference type="GeneID" id="8853452"/>
<evidence type="ECO:0000256" key="1">
    <source>
        <dbReference type="SAM" id="MobiDB-lite"/>
    </source>
</evidence>
<feature type="compositionally biased region" description="Polar residues" evidence="1">
    <location>
        <begin position="93"/>
        <end position="104"/>
    </location>
</feature>
<accession>D2VV75</accession>
<dbReference type="VEuPathDB" id="AmoebaDB:NAEGRDRAFT_72916"/>
<feature type="compositionally biased region" description="Low complexity" evidence="1">
    <location>
        <begin position="54"/>
        <end position="65"/>
    </location>
</feature>
<feature type="region of interest" description="Disordered" evidence="1">
    <location>
        <begin position="449"/>
        <end position="496"/>
    </location>
</feature>
<feature type="region of interest" description="Disordered" evidence="1">
    <location>
        <begin position="1"/>
        <end position="123"/>
    </location>
</feature>
<dbReference type="AlphaFoldDB" id="D2VV75"/>
<name>D2VV75_NAEGR</name>
<feature type="compositionally biased region" description="Pro residues" evidence="1">
    <location>
        <begin position="458"/>
        <end position="485"/>
    </location>
</feature>
<proteinExistence type="predicted"/>
<sequence>MFGRINEQGSNTSGFTFLSNTSQPTTTQPFSFGFADSDDGDESPLSATTEIDFATTNGASSQTGTTSGGFNFGFTPSQPATTTQTGFNFGTTAETSNSTQSSLVGNSTTQSQTSNFSFGAKTQPPSQLAITSTGFAFGTTQSKQSGLTPFSTANTEPTVRFSFGPTNLYGFITIPKYGGYQSNDFHDLNIEIYDENGLFTTIKTHRIKVGLNDGLLSQLVRACTKKNDMFTLELATSFIPETKFGRIKAIALQHAISSYIESSKVKAEDIFQVMLVMDYFGIPTFQPLVSHLESTFKDSEFCARAYLGSFNNFFSTYSLPQSSSFFSLFRTAFNILVNGKELENRTAIKELNRQLFETQLKKSVTATELPHILSAIEVWILHNFSSLNETLSYQICSVLDNLQINQIQTIVMMIQLLTCNSPQFYFINSISPEWKLKLINKYASCQPVQPQTQSTPIQPQPQPQPPTQQTPPVQPPKQNFNPPPQQYILQTPGKGF</sequence>
<dbReference type="Proteomes" id="UP000006671">
    <property type="component" value="Unassembled WGS sequence"/>
</dbReference>
<feature type="compositionally biased region" description="Low complexity" evidence="1">
    <location>
        <begin position="72"/>
        <end position="92"/>
    </location>
</feature>
<feature type="compositionally biased region" description="Low complexity" evidence="1">
    <location>
        <begin position="105"/>
        <end position="119"/>
    </location>
</feature>
<organism evidence="3">
    <name type="scientific">Naegleria gruberi</name>
    <name type="common">Amoeba</name>
    <dbReference type="NCBI Taxonomy" id="5762"/>
    <lineage>
        <taxon>Eukaryota</taxon>
        <taxon>Discoba</taxon>
        <taxon>Heterolobosea</taxon>
        <taxon>Tetramitia</taxon>
        <taxon>Eutetramitia</taxon>
        <taxon>Vahlkampfiidae</taxon>
        <taxon>Naegleria</taxon>
    </lineage>
</organism>